<evidence type="ECO:0000313" key="2">
    <source>
        <dbReference type="EMBL" id="CAE0468404.1"/>
    </source>
</evidence>
<sequence>MLSKHVSSKLEIMQYEYFTEDENEEDDNFDFDFATREQFSYQTLANGEIMNLPASPSSPSSSSTTPFSYLYQYYQHIILPSDTLQGICLQYRVSPVILRQINTFSSSSLLLAPKKLKIPKRHDIIVREQNKESEEYKVHFIKAEFPILNEKEVRAYLELSGWILSKALDELGDDLSWEKVANTKENSFAVISSIREKMKVVKALKTSKSMQQKKQVHVKSQRYDRKPLLVVGLPLGFNSVKTDINKSIRYDAHAHLHSEFGIELKDLSNPCSTRTYCI</sequence>
<dbReference type="InterPro" id="IPR018392">
    <property type="entry name" value="LysM"/>
</dbReference>
<dbReference type="EMBL" id="HBIO01017268">
    <property type="protein sequence ID" value="CAE0468404.1"/>
    <property type="molecule type" value="Transcribed_RNA"/>
</dbReference>
<reference evidence="2" key="1">
    <citation type="submission" date="2021-01" db="EMBL/GenBank/DDBJ databases">
        <authorList>
            <person name="Corre E."/>
            <person name="Pelletier E."/>
            <person name="Niang G."/>
            <person name="Scheremetjew M."/>
            <person name="Finn R."/>
            <person name="Kale V."/>
            <person name="Holt S."/>
            <person name="Cochrane G."/>
            <person name="Meng A."/>
            <person name="Brown T."/>
            <person name="Cohen L."/>
        </authorList>
    </citation>
    <scope>NUCLEOTIDE SEQUENCE</scope>
    <source>
        <strain evidence="2">MM31A-1</strain>
    </source>
</reference>
<organism evidence="2">
    <name type="scientific">Chaetoceros debilis</name>
    <dbReference type="NCBI Taxonomy" id="122233"/>
    <lineage>
        <taxon>Eukaryota</taxon>
        <taxon>Sar</taxon>
        <taxon>Stramenopiles</taxon>
        <taxon>Ochrophyta</taxon>
        <taxon>Bacillariophyta</taxon>
        <taxon>Coscinodiscophyceae</taxon>
        <taxon>Chaetocerotophycidae</taxon>
        <taxon>Chaetocerotales</taxon>
        <taxon>Chaetocerotaceae</taxon>
        <taxon>Chaetoceros</taxon>
    </lineage>
</organism>
<dbReference type="PROSITE" id="PS51782">
    <property type="entry name" value="LYSM"/>
    <property type="match status" value="1"/>
</dbReference>
<feature type="domain" description="LysM" evidence="1">
    <location>
        <begin position="74"/>
        <end position="118"/>
    </location>
</feature>
<protein>
    <recommendedName>
        <fullName evidence="1">LysM domain-containing protein</fullName>
    </recommendedName>
</protein>
<accession>A0A7S3Q7G9</accession>
<evidence type="ECO:0000259" key="1">
    <source>
        <dbReference type="PROSITE" id="PS51782"/>
    </source>
</evidence>
<dbReference type="Gene3D" id="3.10.350.10">
    <property type="entry name" value="LysM domain"/>
    <property type="match status" value="1"/>
</dbReference>
<name>A0A7S3Q7G9_9STRA</name>
<dbReference type="AlphaFoldDB" id="A0A7S3Q7G9"/>
<gene>
    <name evidence="2" type="ORF">CDEB00056_LOCUS13257</name>
</gene>
<dbReference type="InterPro" id="IPR036779">
    <property type="entry name" value="LysM_dom_sf"/>
</dbReference>
<proteinExistence type="predicted"/>